<dbReference type="EMBL" id="ABJB010740291">
    <property type="status" value="NOT_ANNOTATED_CDS"/>
    <property type="molecule type" value="Genomic_DNA"/>
</dbReference>
<reference evidence="12 14" key="1">
    <citation type="submission" date="2008-03" db="EMBL/GenBank/DDBJ databases">
        <title>Annotation of Ixodes scapularis.</title>
        <authorList>
            <consortium name="Ixodes scapularis Genome Project Consortium"/>
            <person name="Caler E."/>
            <person name="Hannick L.I."/>
            <person name="Bidwell S."/>
            <person name="Joardar V."/>
            <person name="Thiagarajan M."/>
            <person name="Amedeo P."/>
            <person name="Galinsky K.J."/>
            <person name="Schobel S."/>
            <person name="Inman J."/>
            <person name="Hostetler J."/>
            <person name="Miller J."/>
            <person name="Hammond M."/>
            <person name="Megy K."/>
            <person name="Lawson D."/>
            <person name="Kodira C."/>
            <person name="Sutton G."/>
            <person name="Meyer J."/>
            <person name="Hill C.A."/>
            <person name="Birren B."/>
            <person name="Nene V."/>
            <person name="Collins F."/>
            <person name="Alarcon-Chaidez F."/>
            <person name="Wikel S."/>
            <person name="Strausberg R."/>
        </authorList>
    </citation>
    <scope>NUCLEOTIDE SEQUENCE [LARGE SCALE GENOMIC DNA]</scope>
    <source>
        <strain evidence="14">Wikel</strain>
        <strain evidence="12">Wikel colony</strain>
    </source>
</reference>
<dbReference type="Pfam" id="PF10403">
    <property type="entry name" value="BHD_1"/>
    <property type="match status" value="1"/>
</dbReference>
<evidence type="ECO:0000313" key="12">
    <source>
        <dbReference type="EMBL" id="EEC05331.1"/>
    </source>
</evidence>
<organism>
    <name type="scientific">Ixodes scapularis</name>
    <name type="common">Black-legged tick</name>
    <name type="synonym">Deer tick</name>
    <dbReference type="NCBI Taxonomy" id="6945"/>
    <lineage>
        <taxon>Eukaryota</taxon>
        <taxon>Metazoa</taxon>
        <taxon>Ecdysozoa</taxon>
        <taxon>Arthropoda</taxon>
        <taxon>Chelicerata</taxon>
        <taxon>Arachnida</taxon>
        <taxon>Acari</taxon>
        <taxon>Parasitiformes</taxon>
        <taxon>Ixodida</taxon>
        <taxon>Ixodoidea</taxon>
        <taxon>Ixodidae</taxon>
        <taxon>Ixodinae</taxon>
        <taxon>Ixodes</taxon>
    </lineage>
</organism>
<dbReference type="VEuPathDB" id="VectorBase:ISCI004837"/>
<comment type="subcellular location">
    <subcellularLocation>
        <location evidence="1">Nucleus</location>
    </subcellularLocation>
</comment>
<sequence>VKMYCRHFSCKLGCAGATGTLVDDLTAALVNRLAQCARDYALMFLVILRCLSIEARLCLSLYPIPLHEKESGSQGSENDNKPLGKKKASKATKGLKKTPPQEVEQDSSDEEEQQSHGNSSSVKKKRHWVEVFTPKDSKWIPVDAVHGSAGDVSQIRQPLLYVLGIQDGRVRELTAKYCSGWLPKRSRVRENWWQQSLEPFRPAPSERDLLEDKQLESRLFRQPMPSAIAEFKGHPVYVLKRHLLKYEALYPADAPPLGFVRGEPVYARECVHVLRSREAWLREARMVRVREEPYKRVKGRAKKDLLASSLLSGMSSERELELFGLWQTEPYMPPVAFGGKVPRNEWGNVELFKSCMLPIGTVHLKAPALGRVAAKLNIDCVPAVVGFEGHGRGVHPVFDGWVVCEEFADTLMMAWQEEQEKQSKSDEFLQQKRVFGNWRRLIRGALIRARLRDKYLGDTGDD</sequence>
<gene>
    <name evidence="12" type="ORF">IscW_ISCW004837</name>
</gene>
<feature type="domain" description="Rad4 beta-hairpin" evidence="9">
    <location>
        <begin position="220"/>
        <end position="272"/>
    </location>
</feature>
<dbReference type="Gene3D" id="3.30.70.2460">
    <property type="entry name" value="Rad4, beta-hairpin domain BHD3"/>
    <property type="match status" value="1"/>
</dbReference>
<dbReference type="EMBL" id="ABJB010956268">
    <property type="status" value="NOT_ANNOTATED_CDS"/>
    <property type="molecule type" value="Genomic_DNA"/>
</dbReference>
<dbReference type="Proteomes" id="UP000001555">
    <property type="component" value="Unassembled WGS sequence"/>
</dbReference>
<dbReference type="InterPro" id="IPR036985">
    <property type="entry name" value="Transglutaminase-like_sf"/>
</dbReference>
<feature type="non-terminal residue" evidence="12">
    <location>
        <position position="1"/>
    </location>
</feature>
<reference evidence="13" key="2">
    <citation type="submission" date="2020-05" db="UniProtKB">
        <authorList>
            <consortium name="EnsemblMetazoa"/>
        </authorList>
    </citation>
    <scope>IDENTIFICATION</scope>
    <source>
        <strain evidence="13">wikel</strain>
    </source>
</reference>
<dbReference type="EMBL" id="ABJB010607310">
    <property type="status" value="NOT_ANNOTATED_CDS"/>
    <property type="molecule type" value="Genomic_DNA"/>
</dbReference>
<dbReference type="EnsemblMetazoa" id="ISCW004837-RA">
    <property type="protein sequence ID" value="ISCW004837-PA"/>
    <property type="gene ID" value="ISCW004837"/>
</dbReference>
<dbReference type="GO" id="GO:0000111">
    <property type="term" value="C:nucleotide-excision repair factor 2 complex"/>
    <property type="evidence" value="ECO:0000318"/>
    <property type="project" value="GO_Central"/>
</dbReference>
<evidence type="ECO:0000313" key="13">
    <source>
        <dbReference type="EnsemblMetazoa" id="ISCW004837-PA"/>
    </source>
</evidence>
<dbReference type="InterPro" id="IPR004583">
    <property type="entry name" value="DNA_repair_Rad4"/>
</dbReference>
<dbReference type="SMART" id="SM01030">
    <property type="entry name" value="BHD_1"/>
    <property type="match status" value="1"/>
</dbReference>
<dbReference type="GO" id="GO:0005737">
    <property type="term" value="C:cytoplasm"/>
    <property type="evidence" value="ECO:0000318"/>
    <property type="project" value="GO_Central"/>
</dbReference>
<dbReference type="InterPro" id="IPR018326">
    <property type="entry name" value="Rad4_beta-hairpin_dom1"/>
</dbReference>
<evidence type="ECO:0000259" key="9">
    <source>
        <dbReference type="SMART" id="SM01030"/>
    </source>
</evidence>
<dbReference type="VEuPathDB" id="VectorBase:ISCW004837"/>
<name>B7PFF9_IXOSC</name>
<keyword evidence="14" id="KW-1185">Reference proteome</keyword>
<evidence type="ECO:0000259" key="10">
    <source>
        <dbReference type="SMART" id="SM01031"/>
    </source>
</evidence>
<keyword evidence="3" id="KW-0597">Phosphoprotein</keyword>
<dbReference type="InterPro" id="IPR018325">
    <property type="entry name" value="Rad4/PNGase_transGLS-fold"/>
</dbReference>
<dbReference type="InterPro" id="IPR038765">
    <property type="entry name" value="Papain-like_cys_pep_sf"/>
</dbReference>
<dbReference type="GO" id="GO:0006289">
    <property type="term" value="P:nucleotide-excision repair"/>
    <property type="evidence" value="ECO:0000318"/>
    <property type="project" value="GO_Central"/>
</dbReference>
<evidence type="ECO:0000259" key="11">
    <source>
        <dbReference type="SMART" id="SM01032"/>
    </source>
</evidence>
<dbReference type="FunFam" id="2.20.20.110:FF:000001">
    <property type="entry name" value="DNA repair protein complementing XP-C cells"/>
    <property type="match status" value="1"/>
</dbReference>
<dbReference type="AlphaFoldDB" id="B7PFF9"/>
<dbReference type="VEuPathDB" id="VectorBase:ISCP_022326"/>
<dbReference type="Pfam" id="PF10405">
    <property type="entry name" value="BHD_3"/>
    <property type="match status" value="1"/>
</dbReference>
<dbReference type="Pfam" id="PF10404">
    <property type="entry name" value="BHD_2"/>
    <property type="match status" value="1"/>
</dbReference>
<dbReference type="PANTHER" id="PTHR12135">
    <property type="entry name" value="DNA REPAIR PROTEIN XP-C / RAD4"/>
    <property type="match status" value="1"/>
</dbReference>
<evidence type="ECO:0000256" key="7">
    <source>
        <dbReference type="ARBA" id="ARBA00023242"/>
    </source>
</evidence>
<dbReference type="GO" id="GO:0003684">
    <property type="term" value="F:damaged DNA binding"/>
    <property type="evidence" value="ECO:0000318"/>
    <property type="project" value="GO_Central"/>
</dbReference>
<feature type="compositionally biased region" description="Basic residues" evidence="8">
    <location>
        <begin position="83"/>
        <end position="96"/>
    </location>
</feature>
<dbReference type="GO" id="GO:0006298">
    <property type="term" value="P:mismatch repair"/>
    <property type="evidence" value="ECO:0000318"/>
    <property type="project" value="GO_Central"/>
</dbReference>
<comment type="similarity">
    <text evidence="2">Belongs to the XPC family.</text>
</comment>
<protein>
    <submittedName>
        <fullName evidence="12 13">DNA repair protein xp-C / rad4, putative</fullName>
    </submittedName>
</protein>
<evidence type="ECO:0000256" key="4">
    <source>
        <dbReference type="ARBA" id="ARBA00022763"/>
    </source>
</evidence>
<dbReference type="Gene3D" id="3.90.260.10">
    <property type="entry name" value="Transglutaminase-like"/>
    <property type="match status" value="1"/>
</dbReference>
<dbReference type="STRING" id="6945.B7PFF9"/>
<dbReference type="InterPro" id="IPR018328">
    <property type="entry name" value="Rad4_beta-hairpin_dom3"/>
</dbReference>
<dbReference type="PaxDb" id="6945-B7PFF9"/>
<feature type="compositionally biased region" description="Acidic residues" evidence="8">
    <location>
        <begin position="103"/>
        <end position="112"/>
    </location>
</feature>
<keyword evidence="5" id="KW-0238">DNA-binding</keyword>
<dbReference type="Pfam" id="PF03835">
    <property type="entry name" value="Rad4"/>
    <property type="match status" value="1"/>
</dbReference>
<evidence type="ECO:0000256" key="5">
    <source>
        <dbReference type="ARBA" id="ARBA00023125"/>
    </source>
</evidence>
<keyword evidence="6" id="KW-0234">DNA repair</keyword>
<accession>B7PFF9</accession>
<feature type="region of interest" description="Disordered" evidence="8">
    <location>
        <begin position="69"/>
        <end position="124"/>
    </location>
</feature>
<evidence type="ECO:0000256" key="8">
    <source>
        <dbReference type="SAM" id="MobiDB-lite"/>
    </source>
</evidence>
<evidence type="ECO:0000256" key="3">
    <source>
        <dbReference type="ARBA" id="ARBA00022553"/>
    </source>
</evidence>
<dbReference type="Gene3D" id="2.20.20.110">
    <property type="entry name" value="Rad4, beta-hairpin domain BHD1"/>
    <property type="match status" value="1"/>
</dbReference>
<dbReference type="InterPro" id="IPR018327">
    <property type="entry name" value="BHD_2"/>
</dbReference>
<proteinExistence type="inferred from homology"/>
<dbReference type="PANTHER" id="PTHR12135:SF0">
    <property type="entry name" value="DNA REPAIR PROTEIN COMPLEMENTING XP-C CELLS"/>
    <property type="match status" value="1"/>
</dbReference>
<dbReference type="GO" id="GO:0003697">
    <property type="term" value="F:single-stranded DNA binding"/>
    <property type="evidence" value="ECO:0000318"/>
    <property type="project" value="GO_Central"/>
</dbReference>
<dbReference type="SUPFAM" id="SSF54001">
    <property type="entry name" value="Cysteine proteinases"/>
    <property type="match status" value="1"/>
</dbReference>
<feature type="domain" description="Rad4 beta-hairpin" evidence="10">
    <location>
        <begin position="274"/>
        <end position="334"/>
    </location>
</feature>
<keyword evidence="4" id="KW-0227">DNA damage</keyword>
<evidence type="ECO:0000256" key="1">
    <source>
        <dbReference type="ARBA" id="ARBA00004123"/>
    </source>
</evidence>
<dbReference type="SMART" id="SM01032">
    <property type="entry name" value="BHD_3"/>
    <property type="match status" value="1"/>
</dbReference>
<evidence type="ECO:0000256" key="6">
    <source>
        <dbReference type="ARBA" id="ARBA00023204"/>
    </source>
</evidence>
<feature type="domain" description="Rad4 beta-hairpin" evidence="11">
    <location>
        <begin position="341"/>
        <end position="415"/>
    </location>
</feature>
<dbReference type="OrthoDB" id="300780at2759"/>
<dbReference type="SMART" id="SM01031">
    <property type="entry name" value="BHD_2"/>
    <property type="match status" value="1"/>
</dbReference>
<dbReference type="EMBL" id="DS702142">
    <property type="protein sequence ID" value="EEC05331.1"/>
    <property type="molecule type" value="Genomic_DNA"/>
</dbReference>
<evidence type="ECO:0000313" key="14">
    <source>
        <dbReference type="Proteomes" id="UP000001555"/>
    </source>
</evidence>
<evidence type="ECO:0000256" key="2">
    <source>
        <dbReference type="ARBA" id="ARBA00009525"/>
    </source>
</evidence>
<keyword evidence="7" id="KW-0539">Nucleus</keyword>
<dbReference type="FunFam" id="3.30.70.2460:FF:000001">
    <property type="entry name" value="DNA repair protein Rad4 family"/>
    <property type="match status" value="1"/>
</dbReference>
<dbReference type="GO" id="GO:0071942">
    <property type="term" value="C:XPC complex"/>
    <property type="evidence" value="ECO:0000318"/>
    <property type="project" value="GO_Central"/>
</dbReference>
<dbReference type="HOGENOM" id="CLU_026889_1_0_1"/>
<dbReference type="InterPro" id="IPR042488">
    <property type="entry name" value="Rad4_BHD3_sf"/>
</dbReference>